<evidence type="ECO:0000313" key="6">
    <source>
        <dbReference type="RefSeq" id="XP_013402745.1"/>
    </source>
</evidence>
<evidence type="ECO:0000313" key="5">
    <source>
        <dbReference type="Proteomes" id="UP000085678"/>
    </source>
</evidence>
<dbReference type="RefSeq" id="XP_013402745.1">
    <property type="nucleotide sequence ID" value="XM_013547291.1"/>
</dbReference>
<evidence type="ECO:0000256" key="1">
    <source>
        <dbReference type="ARBA" id="ARBA00004613"/>
    </source>
</evidence>
<dbReference type="InParanoid" id="A0A1S3IX16"/>
<dbReference type="NCBIfam" id="NF040941">
    <property type="entry name" value="GGGWT_bact"/>
    <property type="match status" value="1"/>
</dbReference>
<dbReference type="GO" id="GO:0005201">
    <property type="term" value="F:extracellular matrix structural constituent"/>
    <property type="evidence" value="ECO:0007669"/>
    <property type="project" value="InterPro"/>
</dbReference>
<dbReference type="AlphaFoldDB" id="A0A1S3IX16"/>
<accession>A0A1S3IX16</accession>
<feature type="domain" description="Fibrillar collagen NC1" evidence="4">
    <location>
        <begin position="117"/>
        <end position="155"/>
    </location>
</feature>
<gene>
    <name evidence="6" type="primary">LOC106168282</name>
</gene>
<proteinExistence type="predicted"/>
<comment type="subcellular location">
    <subcellularLocation>
        <location evidence="1">Secreted</location>
    </subcellularLocation>
</comment>
<name>A0A1S3IX16_LINAN</name>
<evidence type="ECO:0000256" key="3">
    <source>
        <dbReference type="ARBA" id="ARBA00023119"/>
    </source>
</evidence>
<sequence length="398" mass="43372">MDDIPVHVILTKVDKVSEDVADDPSLVFHSPVIEKKVKEIGDAFGIQSNHVQPVKNYESETSIDPRLDILAFNALKQMTGSAEDYIEDQLRIDNMETNTKISKLNITLPSCTEWKRFNSTSGVYWVDPDGGGGVAAFEVYCDMSTTPPTVTFHHDYEDRTHVNGHDGAYSYSKSLAYKNYHSIGCWTDSNPRAIATLEGSDSNLDGAYSTRSNPIYKCYLAAKSRGYTYFAVQAGGWCASTATAGDTYDKYGPSGACNSDGEGGGMASEVYKIVEASVDQVAAYVDYVGTSCSQYIKYECYHSLINGYGGWYDRHGQKAPFWGGGDPDGTSINCACAQDGSCADSSKECNCDKNDNVWRSDEGYITESSYLPISMIKFGDTGGGEEGYHTVGPLTCYG</sequence>
<dbReference type="OrthoDB" id="25620at2759"/>
<dbReference type="InterPro" id="IPR000885">
    <property type="entry name" value="Fib_collagen_C"/>
</dbReference>
<evidence type="ECO:0000259" key="4">
    <source>
        <dbReference type="Pfam" id="PF01410"/>
    </source>
</evidence>
<organism evidence="5 6">
    <name type="scientific">Lingula anatina</name>
    <name type="common">Brachiopod</name>
    <name type="synonym">Lingula unguis</name>
    <dbReference type="NCBI Taxonomy" id="7574"/>
    <lineage>
        <taxon>Eukaryota</taxon>
        <taxon>Metazoa</taxon>
        <taxon>Spiralia</taxon>
        <taxon>Lophotrochozoa</taxon>
        <taxon>Brachiopoda</taxon>
        <taxon>Linguliformea</taxon>
        <taxon>Lingulata</taxon>
        <taxon>Lingulida</taxon>
        <taxon>Linguloidea</taxon>
        <taxon>Lingulidae</taxon>
        <taxon>Lingula</taxon>
    </lineage>
</organism>
<dbReference type="Proteomes" id="UP000085678">
    <property type="component" value="Unplaced"/>
</dbReference>
<dbReference type="SUPFAM" id="SSF56496">
    <property type="entry name" value="Fibrinogen C-terminal domain-like"/>
    <property type="match status" value="1"/>
</dbReference>
<dbReference type="GO" id="GO:0005581">
    <property type="term" value="C:collagen trimer"/>
    <property type="evidence" value="ECO:0007669"/>
    <property type="project" value="UniProtKB-KW"/>
</dbReference>
<dbReference type="PANTHER" id="PTHR47635:SF2">
    <property type="entry name" value="LAMG-LIKE JELLYROLL FOLD DOMAIN-CONTAINING PROTEIN"/>
    <property type="match status" value="1"/>
</dbReference>
<keyword evidence="3" id="KW-0176">Collagen</keyword>
<dbReference type="GeneID" id="106168282"/>
<dbReference type="PANTHER" id="PTHR47635">
    <property type="entry name" value="CUB DOMAIN-CONTAINING PROTEIN"/>
    <property type="match status" value="1"/>
</dbReference>
<dbReference type="InterPro" id="IPR036056">
    <property type="entry name" value="Fibrinogen-like_C"/>
</dbReference>
<dbReference type="KEGG" id="lak:106168282"/>
<reference evidence="6" key="1">
    <citation type="submission" date="2025-08" db="UniProtKB">
        <authorList>
            <consortium name="RefSeq"/>
        </authorList>
    </citation>
    <scope>IDENTIFICATION</scope>
    <source>
        <tissue evidence="6">Gonads</tissue>
    </source>
</reference>
<keyword evidence="5" id="KW-1185">Reference proteome</keyword>
<evidence type="ECO:0000256" key="2">
    <source>
        <dbReference type="ARBA" id="ARBA00022525"/>
    </source>
</evidence>
<dbReference type="GO" id="GO:0005576">
    <property type="term" value="C:extracellular region"/>
    <property type="evidence" value="ECO:0007669"/>
    <property type="project" value="UniProtKB-SubCell"/>
</dbReference>
<protein>
    <submittedName>
        <fullName evidence="6">Uncharacterized protein LOC106168282</fullName>
    </submittedName>
</protein>
<dbReference type="Gene3D" id="2.60.120.1000">
    <property type="match status" value="2"/>
</dbReference>
<keyword evidence="2" id="KW-0964">Secreted</keyword>
<dbReference type="Pfam" id="PF01410">
    <property type="entry name" value="COLFI"/>
    <property type="match status" value="1"/>
</dbReference>